<keyword evidence="9 10" id="KW-0407">Ion channel</keyword>
<evidence type="ECO:0000256" key="1">
    <source>
        <dbReference type="ARBA" id="ARBA00004651"/>
    </source>
</evidence>
<organism evidence="11 12">
    <name type="scientific">Chitinophaga rupis</name>
    <dbReference type="NCBI Taxonomy" id="573321"/>
    <lineage>
        <taxon>Bacteria</taxon>
        <taxon>Pseudomonadati</taxon>
        <taxon>Bacteroidota</taxon>
        <taxon>Chitinophagia</taxon>
        <taxon>Chitinophagales</taxon>
        <taxon>Chitinophagaceae</taxon>
        <taxon>Chitinophaga</taxon>
    </lineage>
</organism>
<dbReference type="NCBIfam" id="TIGR00220">
    <property type="entry name" value="mscL"/>
    <property type="match status" value="1"/>
</dbReference>
<evidence type="ECO:0000256" key="6">
    <source>
        <dbReference type="ARBA" id="ARBA00022989"/>
    </source>
</evidence>
<dbReference type="PANTHER" id="PTHR30266:SF2">
    <property type="entry name" value="LARGE-CONDUCTANCE MECHANOSENSITIVE CHANNEL"/>
    <property type="match status" value="1"/>
</dbReference>
<keyword evidence="5 10" id="KW-0812">Transmembrane</keyword>
<feature type="transmembrane region" description="Helical" evidence="10">
    <location>
        <begin position="21"/>
        <end position="49"/>
    </location>
</feature>
<evidence type="ECO:0000256" key="2">
    <source>
        <dbReference type="ARBA" id="ARBA00007254"/>
    </source>
</evidence>
<evidence type="ECO:0000256" key="5">
    <source>
        <dbReference type="ARBA" id="ARBA00022692"/>
    </source>
</evidence>
<comment type="subcellular location">
    <subcellularLocation>
        <location evidence="1 10">Cell membrane</location>
        <topology evidence="1 10">Multi-pass membrane protein</topology>
    </subcellularLocation>
</comment>
<evidence type="ECO:0000256" key="8">
    <source>
        <dbReference type="ARBA" id="ARBA00023136"/>
    </source>
</evidence>
<evidence type="ECO:0000313" key="12">
    <source>
        <dbReference type="Proteomes" id="UP000198984"/>
    </source>
</evidence>
<dbReference type="Proteomes" id="UP000198984">
    <property type="component" value="Unassembled WGS sequence"/>
</dbReference>
<dbReference type="PANTHER" id="PTHR30266">
    <property type="entry name" value="MECHANOSENSITIVE CHANNEL MSCL"/>
    <property type="match status" value="1"/>
</dbReference>
<keyword evidence="12" id="KW-1185">Reference proteome</keyword>
<comment type="subunit">
    <text evidence="10">Homopentamer.</text>
</comment>
<keyword evidence="3 10" id="KW-0813">Transport</keyword>
<keyword evidence="6 10" id="KW-1133">Transmembrane helix</keyword>
<feature type="transmembrane region" description="Helical" evidence="10">
    <location>
        <begin position="82"/>
        <end position="105"/>
    </location>
</feature>
<gene>
    <name evidence="10" type="primary">mscL</name>
    <name evidence="11" type="ORF">SAMN04488505_101535</name>
</gene>
<dbReference type="GO" id="GO:0008381">
    <property type="term" value="F:mechanosensitive monoatomic ion channel activity"/>
    <property type="evidence" value="ECO:0007669"/>
    <property type="project" value="UniProtKB-UniRule"/>
</dbReference>
<dbReference type="AlphaFoldDB" id="A0A1H7IGG3"/>
<reference evidence="11 12" key="1">
    <citation type="submission" date="2016-10" db="EMBL/GenBank/DDBJ databases">
        <authorList>
            <person name="de Groot N.N."/>
        </authorList>
    </citation>
    <scope>NUCLEOTIDE SEQUENCE [LARGE SCALE GENOMIC DNA]</scope>
    <source>
        <strain evidence="11 12">DSM 21039</strain>
    </source>
</reference>
<keyword evidence="8 10" id="KW-0472">Membrane</keyword>
<dbReference type="InterPro" id="IPR036019">
    <property type="entry name" value="MscL_channel"/>
</dbReference>
<dbReference type="OrthoDB" id="9810350at2"/>
<dbReference type="InterPro" id="IPR019823">
    <property type="entry name" value="Mechanosensitive_channel_CS"/>
</dbReference>
<evidence type="ECO:0000256" key="10">
    <source>
        <dbReference type="HAMAP-Rule" id="MF_00115"/>
    </source>
</evidence>
<evidence type="ECO:0000313" key="11">
    <source>
        <dbReference type="EMBL" id="SEK60942.1"/>
    </source>
</evidence>
<dbReference type="NCBIfam" id="NF001843">
    <property type="entry name" value="PRK00567.1-4"/>
    <property type="match status" value="1"/>
</dbReference>
<comment type="similarity">
    <text evidence="2 10">Belongs to the MscL family.</text>
</comment>
<dbReference type="InterPro" id="IPR037673">
    <property type="entry name" value="MSC/AndL"/>
</dbReference>
<dbReference type="PRINTS" id="PR01264">
    <property type="entry name" value="MECHCHANNEL"/>
</dbReference>
<evidence type="ECO:0000256" key="9">
    <source>
        <dbReference type="ARBA" id="ARBA00023303"/>
    </source>
</evidence>
<evidence type="ECO:0000256" key="3">
    <source>
        <dbReference type="ARBA" id="ARBA00022448"/>
    </source>
</evidence>
<evidence type="ECO:0000256" key="7">
    <source>
        <dbReference type="ARBA" id="ARBA00023065"/>
    </source>
</evidence>
<dbReference type="EMBL" id="FOBB01000001">
    <property type="protein sequence ID" value="SEK60942.1"/>
    <property type="molecule type" value="Genomic_DNA"/>
</dbReference>
<dbReference type="GO" id="GO:0005886">
    <property type="term" value="C:plasma membrane"/>
    <property type="evidence" value="ECO:0007669"/>
    <property type="project" value="UniProtKB-SubCell"/>
</dbReference>
<protein>
    <recommendedName>
        <fullName evidence="10">Large-conductance mechanosensitive channel</fullName>
    </recommendedName>
</protein>
<sequence>MSFFKEFKEFAVKGNVMDLAVGVIIGGAFGKIVTSLVDNIIMPVVGLFLQGRSFKDQFVLLDKSKGDFATLDAAQKAGVATFAYGAFIQNIIDFIIIAFCVFLLVKFMNRLTRKKEAVAPAGPPELTTQEKLLTEIRDALKSR</sequence>
<dbReference type="PROSITE" id="PS01327">
    <property type="entry name" value="MSCL"/>
    <property type="match status" value="1"/>
</dbReference>
<dbReference type="SUPFAM" id="SSF81330">
    <property type="entry name" value="Gated mechanosensitive channel"/>
    <property type="match status" value="1"/>
</dbReference>
<dbReference type="Gene3D" id="1.10.1200.120">
    <property type="entry name" value="Large-conductance mechanosensitive channel, MscL, domain 1"/>
    <property type="match status" value="1"/>
</dbReference>
<accession>A0A1H7IGG3</accession>
<dbReference type="STRING" id="573321.SAMN04488505_101535"/>
<dbReference type="InterPro" id="IPR001185">
    <property type="entry name" value="MS_channel"/>
</dbReference>
<keyword evidence="4 10" id="KW-1003">Cell membrane</keyword>
<dbReference type="NCBIfam" id="NF010557">
    <property type="entry name" value="PRK13952.1"/>
    <property type="match status" value="1"/>
</dbReference>
<dbReference type="Pfam" id="PF01741">
    <property type="entry name" value="MscL"/>
    <property type="match status" value="1"/>
</dbReference>
<proteinExistence type="inferred from homology"/>
<keyword evidence="7 10" id="KW-0406">Ion transport</keyword>
<dbReference type="RefSeq" id="WP_089906594.1">
    <property type="nucleotide sequence ID" value="NZ_FOBB01000001.1"/>
</dbReference>
<dbReference type="HAMAP" id="MF_00115">
    <property type="entry name" value="MscL"/>
    <property type="match status" value="1"/>
</dbReference>
<evidence type="ECO:0000256" key="4">
    <source>
        <dbReference type="ARBA" id="ARBA00022475"/>
    </source>
</evidence>
<comment type="function">
    <text evidence="10">Channel that opens in response to stretch forces in the membrane lipid bilayer. May participate in the regulation of osmotic pressure changes within the cell.</text>
</comment>
<name>A0A1H7IGG3_9BACT</name>